<sequence>MKQCLYDKERFQMKVVEELPLFVSNSTSLPSKVLAVFFYQEHEKDISTLQHLCNCFGLFHHPQYPVRGLYKGIV</sequence>
<evidence type="ECO:0000313" key="6">
    <source>
        <dbReference type="EMBL" id="GBN30140.1"/>
    </source>
</evidence>
<dbReference type="AlphaFoldDB" id="A0A4Y2LNZ2"/>
<protein>
    <submittedName>
        <fullName evidence="3">Uncharacterized protein</fullName>
    </submittedName>
</protein>
<gene>
    <name evidence="3" type="ORF">AVEN_118862_1</name>
    <name evidence="5" type="ORF">AVEN_183083_1</name>
    <name evidence="6" type="ORF">AVEN_185765_1</name>
    <name evidence="1" type="ORF">AVEN_1870_1</name>
    <name evidence="2" type="ORF">AVEN_62788_1</name>
    <name evidence="4" type="ORF">AVEN_95192_1</name>
</gene>
<dbReference type="EMBL" id="BGPR01277774">
    <property type="protein sequence ID" value="GBN15733.1"/>
    <property type="molecule type" value="Genomic_DNA"/>
</dbReference>
<evidence type="ECO:0000313" key="1">
    <source>
        <dbReference type="EMBL" id="GBN15510.1"/>
    </source>
</evidence>
<keyword evidence="7" id="KW-1185">Reference proteome</keyword>
<feature type="non-terminal residue" evidence="3">
    <location>
        <position position="74"/>
    </location>
</feature>
<comment type="caution">
    <text evidence="3">The sequence shown here is derived from an EMBL/GenBank/DDBJ whole genome shotgun (WGS) entry which is preliminary data.</text>
</comment>
<dbReference type="Proteomes" id="UP000499080">
    <property type="component" value="Unassembled WGS sequence"/>
</dbReference>
<name>A0A4Y2LNZ2_ARAVE</name>
<accession>A0A4Y2LNZ2</accession>
<evidence type="ECO:0000313" key="2">
    <source>
        <dbReference type="EMBL" id="GBN15676.1"/>
    </source>
</evidence>
<dbReference type="EMBL" id="BGPR01277752">
    <property type="protein sequence ID" value="GBN15676.1"/>
    <property type="molecule type" value="Genomic_DNA"/>
</dbReference>
<dbReference type="EMBL" id="BGPR01277689">
    <property type="protein sequence ID" value="GBN15510.1"/>
    <property type="molecule type" value="Genomic_DNA"/>
</dbReference>
<evidence type="ECO:0000313" key="4">
    <source>
        <dbReference type="EMBL" id="GBN30046.1"/>
    </source>
</evidence>
<evidence type="ECO:0000313" key="3">
    <source>
        <dbReference type="EMBL" id="GBN15733.1"/>
    </source>
</evidence>
<organism evidence="3 7">
    <name type="scientific">Araneus ventricosus</name>
    <name type="common">Orbweaver spider</name>
    <name type="synonym">Epeira ventricosa</name>
    <dbReference type="NCBI Taxonomy" id="182803"/>
    <lineage>
        <taxon>Eukaryota</taxon>
        <taxon>Metazoa</taxon>
        <taxon>Ecdysozoa</taxon>
        <taxon>Arthropoda</taxon>
        <taxon>Chelicerata</taxon>
        <taxon>Arachnida</taxon>
        <taxon>Araneae</taxon>
        <taxon>Araneomorphae</taxon>
        <taxon>Entelegynae</taxon>
        <taxon>Araneoidea</taxon>
        <taxon>Araneidae</taxon>
        <taxon>Araneus</taxon>
    </lineage>
</organism>
<evidence type="ECO:0000313" key="7">
    <source>
        <dbReference type="Proteomes" id="UP000499080"/>
    </source>
</evidence>
<dbReference type="EMBL" id="BGPR01283754">
    <property type="protein sequence ID" value="GBN30131.1"/>
    <property type="molecule type" value="Genomic_DNA"/>
</dbReference>
<reference evidence="3 7" key="1">
    <citation type="journal article" date="2019" name="Sci. Rep.">
        <title>Orb-weaving spider Araneus ventricosus genome elucidates the spidroin gene catalogue.</title>
        <authorList>
            <person name="Kono N."/>
            <person name="Nakamura H."/>
            <person name="Ohtoshi R."/>
            <person name="Moran D.A.P."/>
            <person name="Shinohara A."/>
            <person name="Yoshida Y."/>
            <person name="Fujiwara M."/>
            <person name="Mori M."/>
            <person name="Tomita M."/>
            <person name="Arakawa K."/>
        </authorList>
    </citation>
    <scope>NUCLEOTIDE SEQUENCE [LARGE SCALE GENOMIC DNA]</scope>
</reference>
<proteinExistence type="predicted"/>
<dbReference type="EMBL" id="BGPR01283756">
    <property type="protein sequence ID" value="GBN30140.1"/>
    <property type="molecule type" value="Genomic_DNA"/>
</dbReference>
<evidence type="ECO:0000313" key="5">
    <source>
        <dbReference type="EMBL" id="GBN30131.1"/>
    </source>
</evidence>
<dbReference type="EMBL" id="BGPR01283715">
    <property type="protein sequence ID" value="GBN30046.1"/>
    <property type="molecule type" value="Genomic_DNA"/>
</dbReference>